<dbReference type="AlphaFoldDB" id="A0AAV4WXJ4"/>
<dbReference type="Proteomes" id="UP001054945">
    <property type="component" value="Unassembled WGS sequence"/>
</dbReference>
<gene>
    <name evidence="1" type="ORF">CEXT_654481</name>
</gene>
<reference evidence="1 2" key="1">
    <citation type="submission" date="2021-06" db="EMBL/GenBank/DDBJ databases">
        <title>Caerostris extrusa draft genome.</title>
        <authorList>
            <person name="Kono N."/>
            <person name="Arakawa K."/>
        </authorList>
    </citation>
    <scope>NUCLEOTIDE SEQUENCE [LARGE SCALE GENOMIC DNA]</scope>
</reference>
<protein>
    <submittedName>
        <fullName evidence="1">Uncharacterized protein</fullName>
    </submittedName>
</protein>
<proteinExistence type="predicted"/>
<comment type="caution">
    <text evidence="1">The sequence shown here is derived from an EMBL/GenBank/DDBJ whole genome shotgun (WGS) entry which is preliminary data.</text>
</comment>
<keyword evidence="2" id="KW-1185">Reference proteome</keyword>
<accession>A0AAV4WXJ4</accession>
<name>A0AAV4WXJ4_CAEEX</name>
<evidence type="ECO:0000313" key="2">
    <source>
        <dbReference type="Proteomes" id="UP001054945"/>
    </source>
</evidence>
<sequence length="99" mass="10877">MYYRADFFLLNGGWMYQSRIFRSASSKNPACLPSLTHLGISGFQLRKAGGLIGDGQPPTGSIARINARFLKRGTGNLPSPRGFLPPIPPQAIWEQSSLR</sequence>
<organism evidence="1 2">
    <name type="scientific">Caerostris extrusa</name>
    <name type="common">Bark spider</name>
    <name type="synonym">Caerostris bankana</name>
    <dbReference type="NCBI Taxonomy" id="172846"/>
    <lineage>
        <taxon>Eukaryota</taxon>
        <taxon>Metazoa</taxon>
        <taxon>Ecdysozoa</taxon>
        <taxon>Arthropoda</taxon>
        <taxon>Chelicerata</taxon>
        <taxon>Arachnida</taxon>
        <taxon>Araneae</taxon>
        <taxon>Araneomorphae</taxon>
        <taxon>Entelegynae</taxon>
        <taxon>Araneoidea</taxon>
        <taxon>Araneidae</taxon>
        <taxon>Caerostris</taxon>
    </lineage>
</organism>
<dbReference type="EMBL" id="BPLR01016902">
    <property type="protein sequence ID" value="GIY87182.1"/>
    <property type="molecule type" value="Genomic_DNA"/>
</dbReference>
<evidence type="ECO:0000313" key="1">
    <source>
        <dbReference type="EMBL" id="GIY87182.1"/>
    </source>
</evidence>